<sequence>MGTRSQILFSIAVNGLLPWGVYELLHTHMGSTQALIYATLVPLVDNLIHFARHRKVDVFGSLMLFTFLLTLGLAFAGGGERIILMRESFISGGVGIIFLGSLVFHKPLMYYLARKFVPSERFVSNSKYPYFRYVMRLMTFVWGSGLILESLLRIYLVYRLTIDQFLAVSSLLFYIAIGLLILWTVWYRRKSARKLAAVIADSARAH</sequence>
<feature type="transmembrane region" description="Helical" evidence="1">
    <location>
        <begin position="133"/>
        <end position="158"/>
    </location>
</feature>
<accession>A0A3D9RNL8</accession>
<dbReference type="OrthoDB" id="7062026at2"/>
<dbReference type="Proteomes" id="UP000256304">
    <property type="component" value="Unassembled WGS sequence"/>
</dbReference>
<evidence type="ECO:0008006" key="4">
    <source>
        <dbReference type="Google" id="ProtNLM"/>
    </source>
</evidence>
<feature type="transmembrane region" description="Helical" evidence="1">
    <location>
        <begin position="58"/>
        <end position="77"/>
    </location>
</feature>
<feature type="transmembrane region" description="Helical" evidence="1">
    <location>
        <begin position="164"/>
        <end position="186"/>
    </location>
</feature>
<dbReference type="RefSeq" id="WP_116190905.1">
    <property type="nucleotide sequence ID" value="NZ_QTTN01000027.1"/>
</dbReference>
<keyword evidence="1" id="KW-0812">Transmembrane</keyword>
<protein>
    <recommendedName>
        <fullName evidence="4">Intracellular septation protein A</fullName>
    </recommendedName>
</protein>
<feature type="transmembrane region" description="Helical" evidence="1">
    <location>
        <begin position="34"/>
        <end position="51"/>
    </location>
</feature>
<keyword evidence="1" id="KW-1133">Transmembrane helix</keyword>
<dbReference type="EMBL" id="QTTN01000027">
    <property type="protein sequence ID" value="REE77719.1"/>
    <property type="molecule type" value="Genomic_DNA"/>
</dbReference>
<evidence type="ECO:0000313" key="3">
    <source>
        <dbReference type="Proteomes" id="UP000256304"/>
    </source>
</evidence>
<gene>
    <name evidence="2" type="ORF">A8990_12739</name>
</gene>
<evidence type="ECO:0000256" key="1">
    <source>
        <dbReference type="SAM" id="Phobius"/>
    </source>
</evidence>
<feature type="transmembrane region" description="Helical" evidence="1">
    <location>
        <begin position="89"/>
        <end position="112"/>
    </location>
</feature>
<name>A0A3D9RNL8_9BACL</name>
<comment type="caution">
    <text evidence="2">The sequence shown here is derived from an EMBL/GenBank/DDBJ whole genome shotgun (WGS) entry which is preliminary data.</text>
</comment>
<feature type="transmembrane region" description="Helical" evidence="1">
    <location>
        <begin position="7"/>
        <end position="22"/>
    </location>
</feature>
<proteinExistence type="predicted"/>
<dbReference type="NCBIfam" id="NF041646">
    <property type="entry name" value="VC0807_fam"/>
    <property type="match status" value="1"/>
</dbReference>
<keyword evidence="1" id="KW-0472">Membrane</keyword>
<reference evidence="2 3" key="1">
    <citation type="submission" date="2018-08" db="EMBL/GenBank/DDBJ databases">
        <title>Genomic Encyclopedia of Type Strains, Phase III (KMG-III): the genomes of soil and plant-associated and newly described type strains.</title>
        <authorList>
            <person name="Whitman W."/>
        </authorList>
    </citation>
    <scope>NUCLEOTIDE SEQUENCE [LARGE SCALE GENOMIC DNA]</scope>
    <source>
        <strain evidence="2 3">CGMCC 1.10966</strain>
    </source>
</reference>
<organism evidence="2 3">
    <name type="scientific">Paenibacillus taihuensis</name>
    <dbReference type="NCBI Taxonomy" id="1156355"/>
    <lineage>
        <taxon>Bacteria</taxon>
        <taxon>Bacillati</taxon>
        <taxon>Bacillota</taxon>
        <taxon>Bacilli</taxon>
        <taxon>Bacillales</taxon>
        <taxon>Paenibacillaceae</taxon>
        <taxon>Paenibacillus</taxon>
    </lineage>
</organism>
<keyword evidence="3" id="KW-1185">Reference proteome</keyword>
<evidence type="ECO:0000313" key="2">
    <source>
        <dbReference type="EMBL" id="REE77719.1"/>
    </source>
</evidence>
<dbReference type="AlphaFoldDB" id="A0A3D9RNL8"/>